<dbReference type="EMBL" id="KB468135">
    <property type="protein sequence ID" value="PCH42733.1"/>
    <property type="molecule type" value="Genomic_DNA"/>
</dbReference>
<feature type="region of interest" description="Disordered" evidence="1">
    <location>
        <begin position="1"/>
        <end position="70"/>
    </location>
</feature>
<proteinExistence type="predicted"/>
<evidence type="ECO:0000256" key="1">
    <source>
        <dbReference type="SAM" id="MobiDB-lite"/>
    </source>
</evidence>
<feature type="region of interest" description="Disordered" evidence="1">
    <location>
        <begin position="129"/>
        <end position="213"/>
    </location>
</feature>
<keyword evidence="3" id="KW-1185">Reference proteome</keyword>
<evidence type="ECO:0000313" key="3">
    <source>
        <dbReference type="Proteomes" id="UP000218811"/>
    </source>
</evidence>
<feature type="compositionally biased region" description="Pro residues" evidence="1">
    <location>
        <begin position="204"/>
        <end position="213"/>
    </location>
</feature>
<accession>A0A2H3JS51</accession>
<dbReference type="Proteomes" id="UP000218811">
    <property type="component" value="Unassembled WGS sequence"/>
</dbReference>
<reference evidence="2 3" key="1">
    <citation type="journal article" date="2012" name="Science">
        <title>The Paleozoic origin of enzymatic lignin decomposition reconstructed from 31 fungal genomes.</title>
        <authorList>
            <person name="Floudas D."/>
            <person name="Binder M."/>
            <person name="Riley R."/>
            <person name="Barry K."/>
            <person name="Blanchette R.A."/>
            <person name="Henrissat B."/>
            <person name="Martinez A.T."/>
            <person name="Otillar R."/>
            <person name="Spatafora J.W."/>
            <person name="Yadav J.S."/>
            <person name="Aerts A."/>
            <person name="Benoit I."/>
            <person name="Boyd A."/>
            <person name="Carlson A."/>
            <person name="Copeland A."/>
            <person name="Coutinho P.M."/>
            <person name="de Vries R.P."/>
            <person name="Ferreira P."/>
            <person name="Findley K."/>
            <person name="Foster B."/>
            <person name="Gaskell J."/>
            <person name="Glotzer D."/>
            <person name="Gorecki P."/>
            <person name="Heitman J."/>
            <person name="Hesse C."/>
            <person name="Hori C."/>
            <person name="Igarashi K."/>
            <person name="Jurgens J.A."/>
            <person name="Kallen N."/>
            <person name="Kersten P."/>
            <person name="Kohler A."/>
            <person name="Kuees U."/>
            <person name="Kumar T.K.A."/>
            <person name="Kuo A."/>
            <person name="LaButti K."/>
            <person name="Larrondo L.F."/>
            <person name="Lindquist E."/>
            <person name="Ling A."/>
            <person name="Lombard V."/>
            <person name="Lucas S."/>
            <person name="Lundell T."/>
            <person name="Martin R."/>
            <person name="McLaughlin D.J."/>
            <person name="Morgenstern I."/>
            <person name="Morin E."/>
            <person name="Murat C."/>
            <person name="Nagy L.G."/>
            <person name="Nolan M."/>
            <person name="Ohm R.A."/>
            <person name="Patyshakuliyeva A."/>
            <person name="Rokas A."/>
            <person name="Ruiz-Duenas F.J."/>
            <person name="Sabat G."/>
            <person name="Salamov A."/>
            <person name="Samejima M."/>
            <person name="Schmutz J."/>
            <person name="Slot J.C."/>
            <person name="St John F."/>
            <person name="Stenlid J."/>
            <person name="Sun H."/>
            <person name="Sun S."/>
            <person name="Syed K."/>
            <person name="Tsang A."/>
            <person name="Wiebenga A."/>
            <person name="Young D."/>
            <person name="Pisabarro A."/>
            <person name="Eastwood D.C."/>
            <person name="Martin F."/>
            <person name="Cullen D."/>
            <person name="Grigoriev I.V."/>
            <person name="Hibbett D.S."/>
        </authorList>
    </citation>
    <scope>NUCLEOTIDE SEQUENCE [LARGE SCALE GENOMIC DNA]</scope>
    <source>
        <strain evidence="2 3">MD-104</strain>
    </source>
</reference>
<sequence>MAAPPALPTAPLDWTTPSCTLLRAPTRKGGPTRGGSPLRSRPSFGQRRKHLGSQHNGAHRYSPSAHGGTIRLNNWDLRRCSGLTTKHLRLSVDPRGNPARAPIERGAASATDKTRAAPQGLLDIRVQTRTPPDSSGSDKAIPANGIAPAEGQTARATARVIRHSRKPQPRTPQRIKRKGGQRRIVAKATRRTTESNSGAAALPNAPPFPPTAP</sequence>
<protein>
    <submittedName>
        <fullName evidence="2">Uncharacterized protein</fullName>
    </submittedName>
</protein>
<feature type="compositionally biased region" description="Basic residues" evidence="1">
    <location>
        <begin position="160"/>
        <end position="190"/>
    </location>
</feature>
<feature type="region of interest" description="Disordered" evidence="1">
    <location>
        <begin position="91"/>
        <end position="115"/>
    </location>
</feature>
<name>A0A2H3JS51_WOLCO</name>
<evidence type="ECO:0000313" key="2">
    <source>
        <dbReference type="EMBL" id="PCH42733.1"/>
    </source>
</evidence>
<gene>
    <name evidence="2" type="ORF">WOLCODRAFT_152773</name>
</gene>
<organism evidence="2 3">
    <name type="scientific">Wolfiporia cocos (strain MD-104)</name>
    <name type="common">Brown rot fungus</name>
    <dbReference type="NCBI Taxonomy" id="742152"/>
    <lineage>
        <taxon>Eukaryota</taxon>
        <taxon>Fungi</taxon>
        <taxon>Dikarya</taxon>
        <taxon>Basidiomycota</taxon>
        <taxon>Agaricomycotina</taxon>
        <taxon>Agaricomycetes</taxon>
        <taxon>Polyporales</taxon>
        <taxon>Phaeolaceae</taxon>
        <taxon>Wolfiporia</taxon>
    </lineage>
</organism>
<dbReference type="AlphaFoldDB" id="A0A2H3JS51"/>